<keyword evidence="1" id="KW-0812">Transmembrane</keyword>
<dbReference type="EMBL" id="PQXO01000064">
    <property type="protein sequence ID" value="TGO90449.1"/>
    <property type="molecule type" value="Genomic_DNA"/>
</dbReference>
<keyword evidence="3" id="KW-1185">Reference proteome</keyword>
<gene>
    <name evidence="2" type="ORF">BPOR_0064g00120</name>
</gene>
<dbReference type="STRING" id="87229.A0A4Z1L0W3"/>
<dbReference type="AlphaFoldDB" id="A0A4Z1L0W3"/>
<accession>A0A4Z1L0W3</accession>
<feature type="transmembrane region" description="Helical" evidence="1">
    <location>
        <begin position="47"/>
        <end position="67"/>
    </location>
</feature>
<reference evidence="2 3" key="1">
    <citation type="submission" date="2017-12" db="EMBL/GenBank/DDBJ databases">
        <title>Comparative genomics of Botrytis spp.</title>
        <authorList>
            <person name="Valero-Jimenez C.A."/>
            <person name="Tapia P."/>
            <person name="Veloso J."/>
            <person name="Silva-Moreno E."/>
            <person name="Staats M."/>
            <person name="Valdes J.H."/>
            <person name="Van Kan J.A.L."/>
        </authorList>
    </citation>
    <scope>NUCLEOTIDE SEQUENCE [LARGE SCALE GENOMIC DNA]</scope>
    <source>
        <strain evidence="2 3">MUCL3349</strain>
    </source>
</reference>
<comment type="caution">
    <text evidence="2">The sequence shown here is derived from an EMBL/GenBank/DDBJ whole genome shotgun (WGS) entry which is preliminary data.</text>
</comment>
<dbReference type="Proteomes" id="UP000297280">
    <property type="component" value="Unassembled WGS sequence"/>
</dbReference>
<keyword evidence="1" id="KW-0472">Membrane</keyword>
<name>A0A4Z1L0W3_9HELO</name>
<organism evidence="2 3">
    <name type="scientific">Botrytis porri</name>
    <dbReference type="NCBI Taxonomy" id="87229"/>
    <lineage>
        <taxon>Eukaryota</taxon>
        <taxon>Fungi</taxon>
        <taxon>Dikarya</taxon>
        <taxon>Ascomycota</taxon>
        <taxon>Pezizomycotina</taxon>
        <taxon>Leotiomycetes</taxon>
        <taxon>Helotiales</taxon>
        <taxon>Sclerotiniaceae</taxon>
        <taxon>Botrytis</taxon>
    </lineage>
</organism>
<evidence type="ECO:0000256" key="1">
    <source>
        <dbReference type="SAM" id="Phobius"/>
    </source>
</evidence>
<proteinExistence type="predicted"/>
<keyword evidence="1" id="KW-1133">Transmembrane helix</keyword>
<evidence type="ECO:0000313" key="2">
    <source>
        <dbReference type="EMBL" id="TGO90449.1"/>
    </source>
</evidence>
<protein>
    <submittedName>
        <fullName evidence="2">Uncharacterized protein</fullName>
    </submittedName>
</protein>
<evidence type="ECO:0000313" key="3">
    <source>
        <dbReference type="Proteomes" id="UP000297280"/>
    </source>
</evidence>
<sequence>MTNSFRNTLQVPQSPRQSIELDVLDANGRSLTPPRSNQMLHEIETGVYRSSGTVMNAIISIILLVLWPGPSSRPSSRPDHHILVLGDALHVLANGATARYRLLGAENTITKARRLTQAAVVSLIQEKSIVVIGAIAPRIHAQQYVILDHVSKTNAQIAAERRCLKNHPSHIEQL</sequence>